<dbReference type="GO" id="GO:0005634">
    <property type="term" value="C:nucleus"/>
    <property type="evidence" value="ECO:0007669"/>
    <property type="project" value="TreeGrafter"/>
</dbReference>
<feature type="compositionally biased region" description="Acidic residues" evidence="6">
    <location>
        <begin position="182"/>
        <end position="193"/>
    </location>
</feature>
<organism evidence="8 9">
    <name type="scientific">Arxiozyma heterogenica</name>
    <dbReference type="NCBI Taxonomy" id="278026"/>
    <lineage>
        <taxon>Eukaryota</taxon>
        <taxon>Fungi</taxon>
        <taxon>Dikarya</taxon>
        <taxon>Ascomycota</taxon>
        <taxon>Saccharomycotina</taxon>
        <taxon>Saccharomycetes</taxon>
        <taxon>Saccharomycetales</taxon>
        <taxon>Saccharomycetaceae</taxon>
        <taxon>Arxiozyma</taxon>
    </lineage>
</organism>
<dbReference type="PANTHER" id="PTHR24205">
    <property type="entry name" value="FOUR AND A HALF LIM DOMAINS PROTEIN"/>
    <property type="match status" value="1"/>
</dbReference>
<dbReference type="GO" id="GO:0003712">
    <property type="term" value="F:transcription coregulator activity"/>
    <property type="evidence" value="ECO:0007669"/>
    <property type="project" value="TreeGrafter"/>
</dbReference>
<evidence type="ECO:0000256" key="6">
    <source>
        <dbReference type="SAM" id="MobiDB-lite"/>
    </source>
</evidence>
<accession>A0AAN7WNH7</accession>
<dbReference type="Proteomes" id="UP001306508">
    <property type="component" value="Unassembled WGS sequence"/>
</dbReference>
<dbReference type="CDD" id="cd08368">
    <property type="entry name" value="LIM"/>
    <property type="match status" value="1"/>
</dbReference>
<gene>
    <name evidence="8" type="ORF">RI543_001125</name>
</gene>
<sequence length="636" mass="71460">MYGSPFPKLNPRVPYKTALERAGFEVNKGGSTNQNIHSNDHSGHSRDYGTGIQCDMAMGNKASNADCLNANPRIGNMINTNVIYNKNNDNNNAKTHVKPIEPNVQIQITAPSETSTVVTSHDSKIRSNNNNYNNKDSSTSLFDFEQAKKTDVEMNPIEKSFHMLTQRDSDHESNAMHNRDNDENDKIEDNLDNDENLKYRESKAKSVDFKPNDILHISMHSDDETIPLKWNSDNNIDRYESHTDINVGNHIDSTVLSSPIESQSSTNMNVEQLIAQLDDVSFSRNAKLNPSISINNDNNGFGIGGDSLLNSGDGFRLKKSSAYLSGFPTNKLGTKKPYLNTDSLYMNGPYINTISPTSNDILPQNINLNTGTETNDKENFNVFEKNMDRNVYKSDTNKNNYNDSSSIVGTTPTFYKFKQNINSSFYSSSTSLLSPREDQPTSTPSNASACGSGKDNIDSLVISGNRTKYPPGEGPCRTCGLEIVTKGVYAKKPGELSGQWHKKCFKCTDCEIIFNKLIPCYILNDMPYCQRHYHESNNSICKSCNGFIEGECLENDKKERYHVNCLKCFLCKRAITQDYFIFNDKIPLCGNHDMDSLISNGLTLSNDNDKSELQLTQKENTVRKRRTRLINFQEQL</sequence>
<feature type="region of interest" description="Disordered" evidence="6">
    <location>
        <begin position="167"/>
        <end position="193"/>
    </location>
</feature>
<dbReference type="InterPro" id="IPR001781">
    <property type="entry name" value="Znf_LIM"/>
</dbReference>
<evidence type="ECO:0000256" key="5">
    <source>
        <dbReference type="PROSITE-ProRule" id="PRU00125"/>
    </source>
</evidence>
<dbReference type="PROSITE" id="PS50023">
    <property type="entry name" value="LIM_DOMAIN_2"/>
    <property type="match status" value="1"/>
</dbReference>
<keyword evidence="2" id="KW-0677">Repeat</keyword>
<protein>
    <recommendedName>
        <fullName evidence="7">LIM zinc-binding domain-containing protein</fullName>
    </recommendedName>
</protein>
<name>A0AAN7WNH7_9SACH</name>
<keyword evidence="1 5" id="KW-0479">Metal-binding</keyword>
<evidence type="ECO:0000259" key="7">
    <source>
        <dbReference type="PROSITE" id="PS50023"/>
    </source>
</evidence>
<feature type="domain" description="LIM zinc-binding" evidence="7">
    <location>
        <begin position="474"/>
        <end position="539"/>
    </location>
</feature>
<dbReference type="SUPFAM" id="SSF57716">
    <property type="entry name" value="Glucocorticoid receptor-like (DNA-binding domain)"/>
    <property type="match status" value="1"/>
</dbReference>
<dbReference type="CDD" id="cd09397">
    <property type="entry name" value="LIM1_UF1"/>
    <property type="match status" value="1"/>
</dbReference>
<feature type="compositionally biased region" description="Polar residues" evidence="6">
    <location>
        <begin position="440"/>
        <end position="449"/>
    </location>
</feature>
<dbReference type="GO" id="GO:0030695">
    <property type="term" value="F:GTPase regulator activity"/>
    <property type="evidence" value="ECO:0007669"/>
    <property type="project" value="UniProtKB-ARBA"/>
</dbReference>
<comment type="caution">
    <text evidence="8">The sequence shown here is derived from an EMBL/GenBank/DDBJ whole genome shotgun (WGS) entry which is preliminary data.</text>
</comment>
<keyword evidence="9" id="KW-1185">Reference proteome</keyword>
<evidence type="ECO:0000256" key="4">
    <source>
        <dbReference type="ARBA" id="ARBA00023038"/>
    </source>
</evidence>
<reference evidence="9" key="1">
    <citation type="submission" date="2023-07" db="EMBL/GenBank/DDBJ databases">
        <title>A draft genome of Kazachstania heterogenica Y-27499.</title>
        <authorList>
            <person name="Donic C."/>
            <person name="Kralova J.S."/>
            <person name="Fidel L."/>
            <person name="Ben-Dor S."/>
            <person name="Jung S."/>
        </authorList>
    </citation>
    <scope>NUCLEOTIDE SEQUENCE [LARGE SCALE GENOMIC DNA]</scope>
    <source>
        <strain evidence="9">Y27499</strain>
    </source>
</reference>
<evidence type="ECO:0000313" key="9">
    <source>
        <dbReference type="Proteomes" id="UP001306508"/>
    </source>
</evidence>
<dbReference type="PROSITE" id="PS00478">
    <property type="entry name" value="LIM_DOMAIN_1"/>
    <property type="match status" value="1"/>
</dbReference>
<dbReference type="GO" id="GO:0046872">
    <property type="term" value="F:metal ion binding"/>
    <property type="evidence" value="ECO:0007669"/>
    <property type="project" value="UniProtKB-KW"/>
</dbReference>
<evidence type="ECO:0000256" key="3">
    <source>
        <dbReference type="ARBA" id="ARBA00022833"/>
    </source>
</evidence>
<feature type="region of interest" description="Disordered" evidence="6">
    <location>
        <begin position="112"/>
        <end position="137"/>
    </location>
</feature>
<dbReference type="EMBL" id="JAWIZZ010000036">
    <property type="protein sequence ID" value="KAK5781285.1"/>
    <property type="molecule type" value="Genomic_DNA"/>
</dbReference>
<dbReference type="SMART" id="SM00132">
    <property type="entry name" value="LIM"/>
    <property type="match status" value="2"/>
</dbReference>
<feature type="region of interest" description="Disordered" evidence="6">
    <location>
        <begin position="429"/>
        <end position="454"/>
    </location>
</feature>
<proteinExistence type="predicted"/>
<dbReference type="Pfam" id="PF00412">
    <property type="entry name" value="LIM"/>
    <property type="match status" value="2"/>
</dbReference>
<evidence type="ECO:0000313" key="8">
    <source>
        <dbReference type="EMBL" id="KAK5781285.1"/>
    </source>
</evidence>
<dbReference type="AlphaFoldDB" id="A0AAN7WNH7"/>
<feature type="compositionally biased region" description="Basic and acidic residues" evidence="6">
    <location>
        <begin position="167"/>
        <end position="181"/>
    </location>
</feature>
<evidence type="ECO:0000256" key="2">
    <source>
        <dbReference type="ARBA" id="ARBA00022737"/>
    </source>
</evidence>
<evidence type="ECO:0000256" key="1">
    <source>
        <dbReference type="ARBA" id="ARBA00022723"/>
    </source>
</evidence>
<keyword evidence="3 5" id="KW-0862">Zinc</keyword>
<keyword evidence="4 5" id="KW-0440">LIM domain</keyword>
<dbReference type="Gene3D" id="2.10.110.10">
    <property type="entry name" value="Cysteine Rich Protein"/>
    <property type="match status" value="2"/>
</dbReference>
<dbReference type="PANTHER" id="PTHR24205:SF16">
    <property type="entry name" value="GH01042P-RELATED"/>
    <property type="match status" value="1"/>
</dbReference>